<accession>A0A5E4VWN5</accession>
<reference evidence="1 2" key="1">
    <citation type="submission" date="2019-08" db="EMBL/GenBank/DDBJ databases">
        <authorList>
            <person name="Peeters C."/>
        </authorList>
    </citation>
    <scope>NUCLEOTIDE SEQUENCE [LARGE SCALE GENOMIC DNA]</scope>
    <source>
        <strain evidence="1 2">LMG 31107</strain>
    </source>
</reference>
<name>A0A5E4VWN5_9BURK</name>
<dbReference type="EMBL" id="CABPRY010000006">
    <property type="protein sequence ID" value="VVE17007.1"/>
    <property type="molecule type" value="Genomic_DNA"/>
</dbReference>
<evidence type="ECO:0000313" key="2">
    <source>
        <dbReference type="Proteomes" id="UP000396788"/>
    </source>
</evidence>
<gene>
    <name evidence="1" type="ORF">PCE31107_02948</name>
</gene>
<sequence>MRLIDGHIESYTTYMKTLNESLKDGHPAMQAETQALMVATQGVLDSLQKYQRVVDGLRVAQHRH</sequence>
<organism evidence="1 2">
    <name type="scientific">Pandoraea cepalis</name>
    <dbReference type="NCBI Taxonomy" id="2508294"/>
    <lineage>
        <taxon>Bacteria</taxon>
        <taxon>Pseudomonadati</taxon>
        <taxon>Pseudomonadota</taxon>
        <taxon>Betaproteobacteria</taxon>
        <taxon>Burkholderiales</taxon>
        <taxon>Burkholderiaceae</taxon>
        <taxon>Pandoraea</taxon>
    </lineage>
</organism>
<evidence type="ECO:0000313" key="1">
    <source>
        <dbReference type="EMBL" id="VVE17007.1"/>
    </source>
</evidence>
<proteinExistence type="predicted"/>
<dbReference type="AlphaFoldDB" id="A0A5E4VWN5"/>
<dbReference type="RefSeq" id="WP_150609358.1">
    <property type="nucleotide sequence ID" value="NZ_CABPRY010000006.1"/>
</dbReference>
<dbReference type="Proteomes" id="UP000396788">
    <property type="component" value="Unassembled WGS sequence"/>
</dbReference>
<protein>
    <submittedName>
        <fullName evidence="1">Uncharacterized protein</fullName>
    </submittedName>
</protein>